<sequence length="1464" mass="165847">MESTEQEVLIKKPALFNLSPYDQLEPWQQELFDRYHQVLDIVSKPEIEAHVALQEMASLNMEAHEKLIDGFTYGILTNTSKANLYYRNMMFVVRDECSSIGRDMIRALQDIAMLPIIKPLWKDILFNPKAINPQFEGVWQILKAPTNKAFLANRLSYDLEKKLTFILEKLKLNNFQRNFMWLSQEFFSTPESGSLLCDIVRYLCGVFHPTNQQLASDLVPRYIFLGALLRLIRSPIVAANVKMALVYDLLFFDESVDNIMNIEPFLLIIQRSLDKYAYLTASLVEFIANISESYYLDYSKNIRDNINKAINFAIKKGVINSLDSIYNHSKISLPIKKQLLYLFPDLLSKKSNLLNKAIDFKDHQKQSSKAFDGSSENSGLKISDLSPKKIDLNNSGSGLLELDNDIQQYEMDQDDKETESVTLSSIMSAKQNLEVSPLLGYLEADSIHSEFDKNDDIPDYISNNTAQLERNAFPPQSLGKGINNDKNISLGATISLGKSSESITSSPQIDSFSGENLGLSNQSDIDADYDMEALNSENIDLTKQKLHELFLMYIETDVSPLALGTIIGLVFRLSNLEDIEMNREFELKGNESSIEHDLVYELCVHVLNLYNKIKMSDTEKNANHSGLGTAIESDITFQKCIRLLLYISITFDLFGFRWLAFTVLKHQIPDLYRIYGLNLDHTLINADSETISDSDFCFSGVENNSNLKNAFSHDIRCFRESFELLFFQSLPTVYSSFPNLVTGNHKVLLTISDSILQPQLHKILFALSTNNLCLFGKTPSVILPYTLELEPNEQVSIWQMLKSEILGNMESISDLLTYFIQNQEKDWSLHSEAINGLLMVLSSSVPNAEILSKLITFNYISLLDESGKYTIPNKSPLKDPQSLEQNQKNNSSNPLALEKYFFLNVLPVSVCASWLKLFPEQLFLSFKIVLSKRELFEPLHNICENVNDLILDFLNFVRGTGINASSLDDIEKFVLFKSISEYNEVNKHNLDQEKSDIKQNELLSVMDPKQNTSFSADSNMATKIKNGQDLIDIANLDLKKNDDDNDTKLKNDIHINANNNLDSKVDTFTDGTIENDVGYYSANNLSEKTSDSIVSNSKDNPESITSDKNFIKNNVHSASDFNLGAISKINNNFAMNFNNNGAIKSKPNLNMVLDQNIFLKTKQPLYANLDSANYKYNNINPNTLISYGNLANSNNILSNNKNFQNSLDYSNINFNKPKSSDDNDDVVNLTMIHQANANTVLNNFNFNQMPGLPLNNVSSNIPSNLFISKNLPQQSDNSFNLLEMLSGYPDLYMNNKLSSTGLTSQSFMNNSGIGSRTDTQIINSSLYQNSLCNNMLHNDTSNIQGAQHGYITNVNNTGNTNNQNFQENSKQINYSNTSTQDLQRFNYMNVPINNTNATFNLQPQYQQLHNNLNFTLDQPIIKKRNGSDLIDYNTVTSASQSHYIPSQMIKRQKNDLDSNQNQFE</sequence>
<dbReference type="Proteomes" id="UP000245383">
    <property type="component" value="Unassembled WGS sequence"/>
</dbReference>
<comment type="similarity">
    <text evidence="3">Belongs to the Integrator subunit 3 family.</text>
</comment>
<protein>
    <recommendedName>
        <fullName evidence="10">Telomere length regulation protein conserved domain-containing protein</fullName>
    </recommendedName>
</protein>
<evidence type="ECO:0000256" key="1">
    <source>
        <dbReference type="ARBA" id="ARBA00004123"/>
    </source>
</evidence>
<dbReference type="Pfam" id="PF24566">
    <property type="entry name" value="HEAT_Ints3_C"/>
    <property type="match status" value="1"/>
</dbReference>
<comment type="subcellular location">
    <subcellularLocation>
        <location evidence="2">Cytoplasm</location>
    </subcellularLocation>
    <subcellularLocation>
        <location evidence="1">Nucleus</location>
    </subcellularLocation>
</comment>
<reference evidence="8 9" key="1">
    <citation type="journal article" date="2018" name="MBio">
        <title>Comparative Genomics Reveals the Core Gene Toolbox for the Fungus-Insect Symbiosis.</title>
        <authorList>
            <person name="Wang Y."/>
            <person name="Stata M."/>
            <person name="Wang W."/>
            <person name="Stajich J.E."/>
            <person name="White M.M."/>
            <person name="Moncalvo J.M."/>
        </authorList>
    </citation>
    <scope>NUCLEOTIDE SEQUENCE [LARGE SCALE GENOMIC DNA]</scope>
    <source>
        <strain evidence="8 9">SWE-8-4</strain>
    </source>
</reference>
<dbReference type="InterPro" id="IPR019333">
    <property type="entry name" value="INTS3_N"/>
</dbReference>
<evidence type="ECO:0000256" key="4">
    <source>
        <dbReference type="ARBA" id="ARBA00022490"/>
    </source>
</evidence>
<dbReference type="InterPro" id="IPR045334">
    <property type="entry name" value="INTS3"/>
</dbReference>
<dbReference type="PANTHER" id="PTHR13587:SF7">
    <property type="entry name" value="INTEGRATOR COMPLEX SUBUNIT 3"/>
    <property type="match status" value="1"/>
</dbReference>
<accession>A0A2T9YLU8</accession>
<keyword evidence="4" id="KW-0963">Cytoplasm</keyword>
<proteinExistence type="inferred from homology"/>
<organism evidence="8 9">
    <name type="scientific">Smittium simulii</name>
    <dbReference type="NCBI Taxonomy" id="133385"/>
    <lineage>
        <taxon>Eukaryota</taxon>
        <taxon>Fungi</taxon>
        <taxon>Fungi incertae sedis</taxon>
        <taxon>Zoopagomycota</taxon>
        <taxon>Kickxellomycotina</taxon>
        <taxon>Harpellomycetes</taxon>
        <taxon>Harpellales</taxon>
        <taxon>Legeriomycetaceae</taxon>
        <taxon>Smittium</taxon>
    </lineage>
</organism>
<dbReference type="GO" id="GO:0005737">
    <property type="term" value="C:cytoplasm"/>
    <property type="evidence" value="ECO:0007669"/>
    <property type="project" value="UniProtKB-SubCell"/>
</dbReference>
<evidence type="ECO:0000313" key="9">
    <source>
        <dbReference type="Proteomes" id="UP000245383"/>
    </source>
</evidence>
<gene>
    <name evidence="8" type="ORF">BB561_003344</name>
</gene>
<keyword evidence="5" id="KW-0539">Nucleus</keyword>
<dbReference type="Pfam" id="PF10189">
    <property type="entry name" value="Ints3_N"/>
    <property type="match status" value="1"/>
</dbReference>
<evidence type="ECO:0000256" key="2">
    <source>
        <dbReference type="ARBA" id="ARBA00004496"/>
    </source>
</evidence>
<evidence type="ECO:0000256" key="3">
    <source>
        <dbReference type="ARBA" id="ARBA00006130"/>
    </source>
</evidence>
<dbReference type="InterPro" id="IPR056518">
    <property type="entry name" value="HEAT_Ints3_C"/>
</dbReference>
<keyword evidence="9" id="KW-1185">Reference proteome</keyword>
<comment type="caution">
    <text evidence="8">The sequence shown here is derived from an EMBL/GenBank/DDBJ whole genome shotgun (WGS) entry which is preliminary data.</text>
</comment>
<dbReference type="OrthoDB" id="2021145at2759"/>
<feature type="domain" description="Ints3-like C-terminal" evidence="7">
    <location>
        <begin position="687"/>
        <end position="856"/>
    </location>
</feature>
<evidence type="ECO:0000259" key="6">
    <source>
        <dbReference type="Pfam" id="PF10189"/>
    </source>
</evidence>
<dbReference type="STRING" id="133385.A0A2T9YLU8"/>
<evidence type="ECO:0008006" key="10">
    <source>
        <dbReference type="Google" id="ProtNLM"/>
    </source>
</evidence>
<evidence type="ECO:0000256" key="5">
    <source>
        <dbReference type="ARBA" id="ARBA00023242"/>
    </source>
</evidence>
<dbReference type="GO" id="GO:0005634">
    <property type="term" value="C:nucleus"/>
    <property type="evidence" value="ECO:0007669"/>
    <property type="project" value="UniProtKB-SubCell"/>
</dbReference>
<name>A0A2T9YLU8_9FUNG</name>
<dbReference type="EMBL" id="MBFR01000132">
    <property type="protein sequence ID" value="PVU93317.1"/>
    <property type="molecule type" value="Genomic_DNA"/>
</dbReference>
<dbReference type="PANTHER" id="PTHR13587">
    <property type="entry name" value="INTEGRATOR COMPLEX SUBUNIT 3"/>
    <property type="match status" value="1"/>
</dbReference>
<evidence type="ECO:0000259" key="7">
    <source>
        <dbReference type="Pfam" id="PF24566"/>
    </source>
</evidence>
<evidence type="ECO:0000313" key="8">
    <source>
        <dbReference type="EMBL" id="PVU93317.1"/>
    </source>
</evidence>
<feature type="domain" description="Integrator complex subunit 3 N-terminal" evidence="6">
    <location>
        <begin position="96"/>
        <end position="338"/>
    </location>
</feature>